<feature type="domain" description="Aminotransferase class I/classII large" evidence="4">
    <location>
        <begin position="34"/>
        <end position="384"/>
    </location>
</feature>
<dbReference type="InterPro" id="IPR015422">
    <property type="entry name" value="PyrdxlP-dep_Trfase_small"/>
</dbReference>
<comment type="caution">
    <text evidence="5">The sequence shown here is derived from an EMBL/GenBank/DDBJ whole genome shotgun (WGS) entry which is preliminary data.</text>
</comment>
<dbReference type="Proteomes" id="UP001258181">
    <property type="component" value="Unassembled WGS sequence"/>
</dbReference>
<reference evidence="5 6" key="1">
    <citation type="submission" date="2023-07" db="EMBL/GenBank/DDBJ databases">
        <title>Sorghum-associated microbial communities from plants grown in Nebraska, USA.</title>
        <authorList>
            <person name="Schachtman D."/>
        </authorList>
    </citation>
    <scope>NUCLEOTIDE SEQUENCE [LARGE SCALE GENOMIC DNA]</scope>
    <source>
        <strain evidence="5 6">BE211</strain>
    </source>
</reference>
<dbReference type="PANTHER" id="PTHR42832">
    <property type="entry name" value="AMINO ACID AMINOTRANSFERASE"/>
    <property type="match status" value="1"/>
</dbReference>
<name>A0ABU1TXL9_9BACL</name>
<evidence type="ECO:0000256" key="1">
    <source>
        <dbReference type="ARBA" id="ARBA00001933"/>
    </source>
</evidence>
<protein>
    <submittedName>
        <fullName evidence="5">Aminotransferase</fullName>
        <ecNumber evidence="5">2.6.1.-</ecNumber>
    </submittedName>
</protein>
<evidence type="ECO:0000259" key="4">
    <source>
        <dbReference type="Pfam" id="PF00155"/>
    </source>
</evidence>
<dbReference type="Gene3D" id="3.90.1150.10">
    <property type="entry name" value="Aspartate Aminotransferase, domain 1"/>
    <property type="match status" value="1"/>
</dbReference>
<comment type="cofactor">
    <cofactor evidence="1">
        <name>pyridoxal 5'-phosphate</name>
        <dbReference type="ChEBI" id="CHEBI:597326"/>
    </cofactor>
</comment>
<dbReference type="SUPFAM" id="SSF53383">
    <property type="entry name" value="PLP-dependent transferases"/>
    <property type="match status" value="1"/>
</dbReference>
<dbReference type="Gene3D" id="3.40.640.10">
    <property type="entry name" value="Type I PLP-dependent aspartate aminotransferase-like (Major domain)"/>
    <property type="match status" value="1"/>
</dbReference>
<keyword evidence="6" id="KW-1185">Reference proteome</keyword>
<dbReference type="InterPro" id="IPR015421">
    <property type="entry name" value="PyrdxlP-dep_Trfase_major"/>
</dbReference>
<dbReference type="PANTHER" id="PTHR42832:SF3">
    <property type="entry name" value="L-GLUTAMINE--4-(METHYLSULFANYL)-2-OXOBUTANOATE AMINOTRANSFERASE"/>
    <property type="match status" value="1"/>
</dbReference>
<dbReference type="NCBIfam" id="NF005977">
    <property type="entry name" value="PRK08068.1"/>
    <property type="match status" value="1"/>
</dbReference>
<organism evidence="5 6">
    <name type="scientific">Fictibacillus barbaricus</name>
    <dbReference type="NCBI Taxonomy" id="182136"/>
    <lineage>
        <taxon>Bacteria</taxon>
        <taxon>Bacillati</taxon>
        <taxon>Bacillota</taxon>
        <taxon>Bacilli</taxon>
        <taxon>Bacillales</taxon>
        <taxon>Fictibacillaceae</taxon>
        <taxon>Fictibacillus</taxon>
    </lineage>
</organism>
<sequence>MKRFEQADVLGKLPEQFFAKLVKKVTSYVDQGYDVINLGQGNPDLPTPSHIVEALKEGADHSGYHKYSPFRGYPFLKQAAADFYKREYGVDLDPEKEVAVLFGGKVGLVELSQCYLNGGDIALVPDPGYPDYWSGIAMAGARMETMPLKKENEFLPDYTRLDDGVLDEAKLMFLNYPNNPTAGVATEAFFEETVEIAKKHDILVCHDFAYGAIGFDGQKPVSFLQVDGAKEVGIEIYTLSKTYNMAGWRVGFAVGNEQVIESINLLQDHFYVSLFGAVQHAAAEALNGPQDCVDDLVHTYENRRNAFIGRLKEHGWDVDAPKGSFFCWLPVPEGFTSESFADHLLDKAHVVVAPGIGFGKEGDKYVRAGLLTSEERLLEAADRIAKLL</sequence>
<dbReference type="InterPro" id="IPR015424">
    <property type="entry name" value="PyrdxlP-dep_Trfase"/>
</dbReference>
<evidence type="ECO:0000313" key="6">
    <source>
        <dbReference type="Proteomes" id="UP001258181"/>
    </source>
</evidence>
<dbReference type="EMBL" id="JAVDWA010000001">
    <property type="protein sequence ID" value="MDR7071962.1"/>
    <property type="molecule type" value="Genomic_DNA"/>
</dbReference>
<dbReference type="RefSeq" id="WP_310256990.1">
    <property type="nucleotide sequence ID" value="NZ_JAVDWA010000001.1"/>
</dbReference>
<dbReference type="Pfam" id="PF00155">
    <property type="entry name" value="Aminotran_1_2"/>
    <property type="match status" value="1"/>
</dbReference>
<evidence type="ECO:0000256" key="3">
    <source>
        <dbReference type="ARBA" id="ARBA00022679"/>
    </source>
</evidence>
<dbReference type="GO" id="GO:0008483">
    <property type="term" value="F:transaminase activity"/>
    <property type="evidence" value="ECO:0007669"/>
    <property type="project" value="UniProtKB-KW"/>
</dbReference>
<dbReference type="CDD" id="cd00609">
    <property type="entry name" value="AAT_like"/>
    <property type="match status" value="1"/>
</dbReference>
<accession>A0ABU1TXL9</accession>
<keyword evidence="2 5" id="KW-0032">Aminotransferase</keyword>
<dbReference type="InterPro" id="IPR050881">
    <property type="entry name" value="LL-DAP_aminotransferase"/>
</dbReference>
<gene>
    <name evidence="5" type="ORF">J2X07_000937</name>
</gene>
<keyword evidence="3 5" id="KW-0808">Transferase</keyword>
<dbReference type="EC" id="2.6.1.-" evidence="5"/>
<evidence type="ECO:0000313" key="5">
    <source>
        <dbReference type="EMBL" id="MDR7071962.1"/>
    </source>
</evidence>
<dbReference type="InterPro" id="IPR004839">
    <property type="entry name" value="Aminotransferase_I/II_large"/>
</dbReference>
<evidence type="ECO:0000256" key="2">
    <source>
        <dbReference type="ARBA" id="ARBA00022576"/>
    </source>
</evidence>
<proteinExistence type="predicted"/>